<dbReference type="RefSeq" id="WP_163739278.1">
    <property type="nucleotide sequence ID" value="NZ_JAAGOA010000010.1"/>
</dbReference>
<accession>A0A6L9S8Y3</accession>
<dbReference type="AlphaFoldDB" id="A0A6L9S8Y3"/>
<comment type="caution">
    <text evidence="2">The sequence shown here is derived from an EMBL/GenBank/DDBJ whole genome shotgun (WGS) entry which is preliminary data.</text>
</comment>
<keyword evidence="3" id="KW-1185">Reference proteome</keyword>
<evidence type="ECO:0000313" key="3">
    <source>
        <dbReference type="Proteomes" id="UP000475214"/>
    </source>
</evidence>
<gene>
    <name evidence="2" type="ORF">G1H10_15250</name>
</gene>
<sequence length="419" mass="46128">MRVGRDVHDKLKSRVQSGLKLAPGERIELMVRLNGRKPEADCLVITNARVIALESVVEPLTWVRRQALADEIRTWRLSRKFRSRLTITTGYGRTDVFGSSLSLYDDDLVDEQMAALVSGRSTADTISVIKALRAEAHWMSSVYGRSVYVLDRAAVPSATAEAIDLDMVERQLSHFDYWPSSEVRRHLAVCLLVGGCWFANTEVAAGEMTGPAPIEKAHVKAVSDALITVDTAKIKKGGGREGEVLTQLMSVVAHIRATPGWRSPHLDENELRIDLDDEVRHIALGCYRVAELRMEIGGKPDARSETGRRAATVHDTSMLSLDVVVRRLEDRVDTLASYRDRLRTLSRELADLDDATRVAGVAEKVAQLAASTMNVDDPGGSLAELLPSPRDSADAVPDVLDALRGDVERLRHPDSQLVS</sequence>
<organism evidence="2 3">
    <name type="scientific">Phytoactinopolyspora halotolerans</name>
    <dbReference type="NCBI Taxonomy" id="1981512"/>
    <lineage>
        <taxon>Bacteria</taxon>
        <taxon>Bacillati</taxon>
        <taxon>Actinomycetota</taxon>
        <taxon>Actinomycetes</taxon>
        <taxon>Jiangellales</taxon>
        <taxon>Jiangellaceae</taxon>
        <taxon>Phytoactinopolyspora</taxon>
    </lineage>
</organism>
<proteinExistence type="predicted"/>
<name>A0A6L9S8Y3_9ACTN</name>
<feature type="region of interest" description="Disordered" evidence="1">
    <location>
        <begin position="376"/>
        <end position="395"/>
    </location>
</feature>
<dbReference type="EMBL" id="JAAGOA010000010">
    <property type="protein sequence ID" value="NEE01527.1"/>
    <property type="molecule type" value="Genomic_DNA"/>
</dbReference>
<dbReference type="Proteomes" id="UP000475214">
    <property type="component" value="Unassembled WGS sequence"/>
</dbReference>
<evidence type="ECO:0000313" key="2">
    <source>
        <dbReference type="EMBL" id="NEE01527.1"/>
    </source>
</evidence>
<reference evidence="2 3" key="1">
    <citation type="submission" date="2020-02" db="EMBL/GenBank/DDBJ databases">
        <authorList>
            <person name="Li X.-J."/>
            <person name="Han X.-M."/>
        </authorList>
    </citation>
    <scope>NUCLEOTIDE SEQUENCE [LARGE SCALE GENOMIC DNA]</scope>
    <source>
        <strain evidence="2 3">CCTCC AB 2017055</strain>
    </source>
</reference>
<evidence type="ECO:0000256" key="1">
    <source>
        <dbReference type="SAM" id="MobiDB-lite"/>
    </source>
</evidence>
<protein>
    <submittedName>
        <fullName evidence="2">Uncharacterized protein</fullName>
    </submittedName>
</protein>